<feature type="transmembrane region" description="Helical" evidence="8">
    <location>
        <begin position="406"/>
        <end position="428"/>
    </location>
</feature>
<feature type="transmembrane region" description="Helical" evidence="8">
    <location>
        <begin position="82"/>
        <end position="101"/>
    </location>
</feature>
<dbReference type="GO" id="GO:0022857">
    <property type="term" value="F:transmembrane transporter activity"/>
    <property type="evidence" value="ECO:0007669"/>
    <property type="project" value="InterPro"/>
</dbReference>
<evidence type="ECO:0000313" key="10">
    <source>
        <dbReference type="EMBL" id="EMS73715.1"/>
    </source>
</evidence>
<feature type="transmembrane region" description="Helical" evidence="8">
    <location>
        <begin position="460"/>
        <end position="478"/>
    </location>
</feature>
<feature type="transmembrane region" description="Helical" evidence="8">
    <location>
        <begin position="306"/>
        <end position="327"/>
    </location>
</feature>
<keyword evidence="6 8" id="KW-1133">Transmembrane helix</keyword>
<dbReference type="InterPro" id="IPR004638">
    <property type="entry name" value="EmrB-like"/>
</dbReference>
<proteinExistence type="inferred from homology"/>
<dbReference type="InterPro" id="IPR011701">
    <property type="entry name" value="MFS"/>
</dbReference>
<feature type="transmembrane region" description="Helical" evidence="8">
    <location>
        <begin position="334"/>
        <end position="350"/>
    </location>
</feature>
<organism evidence="10 11">
    <name type="scientific">Ruminiclostridium cellobioparum subsp. termitidis CT1112</name>
    <dbReference type="NCBI Taxonomy" id="1195236"/>
    <lineage>
        <taxon>Bacteria</taxon>
        <taxon>Bacillati</taxon>
        <taxon>Bacillota</taxon>
        <taxon>Clostridia</taxon>
        <taxon>Eubacteriales</taxon>
        <taxon>Oscillospiraceae</taxon>
        <taxon>Ruminiclostridium</taxon>
    </lineage>
</organism>
<dbReference type="EMBL" id="AORV01000015">
    <property type="protein sequence ID" value="EMS73715.1"/>
    <property type="molecule type" value="Genomic_DNA"/>
</dbReference>
<protein>
    <submittedName>
        <fullName evidence="10">Drug resistance transporter, EmrB/QacA subfamily</fullName>
    </submittedName>
</protein>
<reference evidence="10 11" key="1">
    <citation type="journal article" date="2013" name="Genome Announc.">
        <title>Draft Genome Sequence of the Cellulolytic, Mesophilic, Anaerobic Bacterium Clostridium termitidis Strain CT1112 (DSM 5398).</title>
        <authorList>
            <person name="Lal S."/>
            <person name="Ramachandran U."/>
            <person name="Zhang X."/>
            <person name="Munir R."/>
            <person name="Sparling R."/>
            <person name="Levin D.B."/>
        </authorList>
    </citation>
    <scope>NUCLEOTIDE SEQUENCE [LARGE SCALE GENOMIC DNA]</scope>
    <source>
        <strain evidence="10 11">CT1112</strain>
    </source>
</reference>
<keyword evidence="5 8" id="KW-0812">Transmembrane</keyword>
<dbReference type="PROSITE" id="PS50850">
    <property type="entry name" value="MFS"/>
    <property type="match status" value="1"/>
</dbReference>
<feature type="transmembrane region" description="Helical" evidence="8">
    <location>
        <begin position="226"/>
        <end position="250"/>
    </location>
</feature>
<feature type="transmembrane region" description="Helical" evidence="8">
    <location>
        <begin position="362"/>
        <end position="385"/>
    </location>
</feature>
<feature type="transmembrane region" description="Helical" evidence="8">
    <location>
        <begin position="140"/>
        <end position="162"/>
    </location>
</feature>
<name>S0FN92_RUMCE</name>
<accession>S0FN92</accession>
<evidence type="ECO:0000256" key="2">
    <source>
        <dbReference type="ARBA" id="ARBA00008537"/>
    </source>
</evidence>
<dbReference type="STRING" id="1195236.CTER_0292"/>
<dbReference type="eggNOG" id="COG2814">
    <property type="taxonomic scope" value="Bacteria"/>
</dbReference>
<feature type="transmembrane region" description="Helical" evidence="8">
    <location>
        <begin position="12"/>
        <end position="34"/>
    </location>
</feature>
<keyword evidence="11" id="KW-1185">Reference proteome</keyword>
<comment type="similarity">
    <text evidence="2">Belongs to the major facilitator superfamily. EmrB family.</text>
</comment>
<dbReference type="SUPFAM" id="SSF103473">
    <property type="entry name" value="MFS general substrate transporter"/>
    <property type="match status" value="1"/>
</dbReference>
<comment type="subcellular location">
    <subcellularLocation>
        <location evidence="1">Cell membrane</location>
        <topology evidence="1">Multi-pass membrane protein</topology>
    </subcellularLocation>
</comment>
<dbReference type="RefSeq" id="WP_004623487.1">
    <property type="nucleotide sequence ID" value="NZ_AORV01000015.1"/>
</dbReference>
<gene>
    <name evidence="10" type="ORF">CTER_0292</name>
</gene>
<feature type="transmembrane region" description="Helical" evidence="8">
    <location>
        <begin position="201"/>
        <end position="220"/>
    </location>
</feature>
<keyword evidence="3" id="KW-0813">Transport</keyword>
<keyword evidence="7 8" id="KW-0472">Membrane</keyword>
<sequence length="499" mass="53361">MTQITQTKNDQKWVLPILAALIGGFMSILDSSIVNVAISKMMQVFNTTASQIEWVVTVYMLALGVVIPFSSWAGDKFGYKKLYIFALSMFTFGSFLCAISWSVNSLIISRVIQALGGGLLMPTMMTMVKKIVPAGSFGTAMGIVGVALLIAPALGPTIGGYLVEYVDWKWIFTINIPIGIIGIILSVFLLPKFERLKVEKLDLGGAVTAVIMLFSLLLALSKGSDWGWTSGTTILLLLISVAAFGMFLFLELRLKNPLLDIRVFKNRNFTAANITTFITTVGLFSGIFFVPLFLQNIKGLGALDTGLIMLPGALVSGLLMPVIGKLYDKTGPKPLAIFGIISLAYTTYMLHGIDVTTSNSKIIYWMVLRGISMAFAAVSAQAASLDSVTNSEVGAATAISNIISRVSGSLGIAALTSILTSRITHYAAQISTGLMSAGKTVTSQAARIQDVAFVKGLEDVFLAASVLTLLGLIPALFLKKASKAPEEKVLDTDSISLDM</sequence>
<dbReference type="PANTHER" id="PTHR42718:SF9">
    <property type="entry name" value="MAJOR FACILITATOR SUPERFAMILY MULTIDRUG TRANSPORTER MFSC"/>
    <property type="match status" value="1"/>
</dbReference>
<dbReference type="InterPro" id="IPR020846">
    <property type="entry name" value="MFS_dom"/>
</dbReference>
<evidence type="ECO:0000256" key="4">
    <source>
        <dbReference type="ARBA" id="ARBA00022475"/>
    </source>
</evidence>
<evidence type="ECO:0000256" key="8">
    <source>
        <dbReference type="SAM" id="Phobius"/>
    </source>
</evidence>
<keyword evidence="4" id="KW-1003">Cell membrane</keyword>
<feature type="domain" description="Major facilitator superfamily (MFS) profile" evidence="9">
    <location>
        <begin position="16"/>
        <end position="483"/>
    </location>
</feature>
<dbReference type="Gene3D" id="1.20.1250.20">
    <property type="entry name" value="MFS general substrate transporter like domains"/>
    <property type="match status" value="1"/>
</dbReference>
<evidence type="ECO:0000256" key="5">
    <source>
        <dbReference type="ARBA" id="ARBA00022692"/>
    </source>
</evidence>
<dbReference type="Proteomes" id="UP000014155">
    <property type="component" value="Unassembled WGS sequence"/>
</dbReference>
<evidence type="ECO:0000259" key="9">
    <source>
        <dbReference type="PROSITE" id="PS50850"/>
    </source>
</evidence>
<evidence type="ECO:0000256" key="1">
    <source>
        <dbReference type="ARBA" id="ARBA00004651"/>
    </source>
</evidence>
<dbReference type="InterPro" id="IPR036259">
    <property type="entry name" value="MFS_trans_sf"/>
</dbReference>
<dbReference type="PRINTS" id="PR01036">
    <property type="entry name" value="TCRTETB"/>
</dbReference>
<dbReference type="AlphaFoldDB" id="S0FN92"/>
<dbReference type="CDD" id="cd17503">
    <property type="entry name" value="MFS_LmrB_MDR_like"/>
    <property type="match status" value="1"/>
</dbReference>
<comment type="caution">
    <text evidence="10">The sequence shown here is derived from an EMBL/GenBank/DDBJ whole genome shotgun (WGS) entry which is preliminary data.</text>
</comment>
<feature type="transmembrane region" description="Helical" evidence="8">
    <location>
        <begin position="168"/>
        <end position="189"/>
    </location>
</feature>
<dbReference type="GO" id="GO:0005886">
    <property type="term" value="C:plasma membrane"/>
    <property type="evidence" value="ECO:0007669"/>
    <property type="project" value="UniProtKB-SubCell"/>
</dbReference>
<feature type="transmembrane region" description="Helical" evidence="8">
    <location>
        <begin position="271"/>
        <end position="294"/>
    </location>
</feature>
<dbReference type="PATRIC" id="fig|1195236.3.peg.600"/>
<dbReference type="Pfam" id="PF07690">
    <property type="entry name" value="MFS_1"/>
    <property type="match status" value="1"/>
</dbReference>
<dbReference type="NCBIfam" id="TIGR00711">
    <property type="entry name" value="efflux_EmrB"/>
    <property type="match status" value="1"/>
</dbReference>
<evidence type="ECO:0000313" key="11">
    <source>
        <dbReference type="Proteomes" id="UP000014155"/>
    </source>
</evidence>
<dbReference type="Gene3D" id="1.20.1720.10">
    <property type="entry name" value="Multidrug resistance protein D"/>
    <property type="match status" value="1"/>
</dbReference>
<evidence type="ECO:0000256" key="6">
    <source>
        <dbReference type="ARBA" id="ARBA00022989"/>
    </source>
</evidence>
<evidence type="ECO:0000256" key="3">
    <source>
        <dbReference type="ARBA" id="ARBA00022448"/>
    </source>
</evidence>
<dbReference type="PANTHER" id="PTHR42718">
    <property type="entry name" value="MAJOR FACILITATOR SUPERFAMILY MULTIDRUG TRANSPORTER MFSC"/>
    <property type="match status" value="1"/>
</dbReference>
<evidence type="ECO:0000256" key="7">
    <source>
        <dbReference type="ARBA" id="ARBA00023136"/>
    </source>
</evidence>
<feature type="transmembrane region" description="Helical" evidence="8">
    <location>
        <begin position="54"/>
        <end position="73"/>
    </location>
</feature>